<name>A0ABP0F581_CLALP</name>
<proteinExistence type="predicted"/>
<sequence>MKPAVGRKALKRRAHNDASPRSMSSNIALANSLAEDTNYASSCDSGAAAVPFREFYRNRQTNIPTPVKHYYQSHTSPLTPVE</sequence>
<gene>
    <name evidence="2" type="ORF">CVLEPA_LOCUS3712</name>
</gene>
<feature type="region of interest" description="Disordered" evidence="1">
    <location>
        <begin position="63"/>
        <end position="82"/>
    </location>
</feature>
<keyword evidence="3" id="KW-1185">Reference proteome</keyword>
<dbReference type="EMBL" id="CAWYQH010000002">
    <property type="protein sequence ID" value="CAK8673986.1"/>
    <property type="molecule type" value="Genomic_DNA"/>
</dbReference>
<feature type="compositionally biased region" description="Polar residues" evidence="1">
    <location>
        <begin position="72"/>
        <end position="82"/>
    </location>
</feature>
<accession>A0ABP0F581</accession>
<feature type="region of interest" description="Disordered" evidence="1">
    <location>
        <begin position="1"/>
        <end position="24"/>
    </location>
</feature>
<evidence type="ECO:0000313" key="3">
    <source>
        <dbReference type="Proteomes" id="UP001642483"/>
    </source>
</evidence>
<protein>
    <submittedName>
        <fullName evidence="2">Uncharacterized protein</fullName>
    </submittedName>
</protein>
<evidence type="ECO:0000313" key="2">
    <source>
        <dbReference type="EMBL" id="CAK8673986.1"/>
    </source>
</evidence>
<dbReference type="Proteomes" id="UP001642483">
    <property type="component" value="Unassembled WGS sequence"/>
</dbReference>
<evidence type="ECO:0000256" key="1">
    <source>
        <dbReference type="SAM" id="MobiDB-lite"/>
    </source>
</evidence>
<organism evidence="2 3">
    <name type="scientific">Clavelina lepadiformis</name>
    <name type="common">Light-bulb sea squirt</name>
    <name type="synonym">Ascidia lepadiformis</name>
    <dbReference type="NCBI Taxonomy" id="159417"/>
    <lineage>
        <taxon>Eukaryota</taxon>
        <taxon>Metazoa</taxon>
        <taxon>Chordata</taxon>
        <taxon>Tunicata</taxon>
        <taxon>Ascidiacea</taxon>
        <taxon>Aplousobranchia</taxon>
        <taxon>Clavelinidae</taxon>
        <taxon>Clavelina</taxon>
    </lineage>
</organism>
<reference evidence="2 3" key="1">
    <citation type="submission" date="2024-02" db="EMBL/GenBank/DDBJ databases">
        <authorList>
            <person name="Daric V."/>
            <person name="Darras S."/>
        </authorList>
    </citation>
    <scope>NUCLEOTIDE SEQUENCE [LARGE SCALE GENOMIC DNA]</scope>
</reference>
<comment type="caution">
    <text evidence="2">The sequence shown here is derived from an EMBL/GenBank/DDBJ whole genome shotgun (WGS) entry which is preliminary data.</text>
</comment>